<reference evidence="1" key="1">
    <citation type="submission" date="2020-05" db="EMBL/GenBank/DDBJ databases">
        <authorList>
            <person name="Chiriac C."/>
            <person name="Salcher M."/>
            <person name="Ghai R."/>
            <person name="Kavagutti S V."/>
        </authorList>
    </citation>
    <scope>NUCLEOTIDE SEQUENCE</scope>
</reference>
<evidence type="ECO:0000313" key="1">
    <source>
        <dbReference type="EMBL" id="CAB4664922.1"/>
    </source>
</evidence>
<dbReference type="EMBL" id="CAEZWO010000096">
    <property type="protein sequence ID" value="CAB4664922.1"/>
    <property type="molecule type" value="Genomic_DNA"/>
</dbReference>
<protein>
    <submittedName>
        <fullName evidence="1">Unannotated protein</fullName>
    </submittedName>
</protein>
<gene>
    <name evidence="1" type="ORF">UFOPK2254_00971</name>
</gene>
<dbReference type="AlphaFoldDB" id="A0A6J6LTA4"/>
<proteinExistence type="predicted"/>
<name>A0A6J6LTA4_9ZZZZ</name>
<organism evidence="1">
    <name type="scientific">freshwater metagenome</name>
    <dbReference type="NCBI Taxonomy" id="449393"/>
    <lineage>
        <taxon>unclassified sequences</taxon>
        <taxon>metagenomes</taxon>
        <taxon>ecological metagenomes</taxon>
    </lineage>
</organism>
<sequence>MRVPAGAGISRNAWIITSAAGVRDGIDWIAEMRRSAPFICVGII</sequence>
<accession>A0A6J6LTA4</accession>